<dbReference type="GO" id="GO:0003723">
    <property type="term" value="F:RNA binding"/>
    <property type="evidence" value="ECO:0007669"/>
    <property type="project" value="TreeGrafter"/>
</dbReference>
<dbReference type="PANTHER" id="PTHR23148:SF0">
    <property type="entry name" value="SERINE_ARGININE REPETITIVE MATRIX PROTEIN 1"/>
    <property type="match status" value="1"/>
</dbReference>
<feature type="compositionally biased region" description="Basic and acidic residues" evidence="3">
    <location>
        <begin position="878"/>
        <end position="901"/>
    </location>
</feature>
<dbReference type="Pfam" id="PF01480">
    <property type="entry name" value="PWI"/>
    <property type="match status" value="1"/>
</dbReference>
<dbReference type="Gene3D" id="1.20.1390.10">
    <property type="entry name" value="PWI domain"/>
    <property type="match status" value="1"/>
</dbReference>
<dbReference type="PANTHER" id="PTHR23148">
    <property type="entry name" value="SERINE/ARGININE REGULATED NUCLEAR MATRIX PROTEIN"/>
    <property type="match status" value="1"/>
</dbReference>
<dbReference type="GO" id="GO:0005681">
    <property type="term" value="C:spliceosomal complex"/>
    <property type="evidence" value="ECO:0007669"/>
    <property type="project" value="TreeGrafter"/>
</dbReference>
<feature type="compositionally biased region" description="Basic and acidic residues" evidence="3">
    <location>
        <begin position="264"/>
        <end position="277"/>
    </location>
</feature>
<evidence type="ECO:0000259" key="4">
    <source>
        <dbReference type="PROSITE" id="PS51025"/>
    </source>
</evidence>
<gene>
    <name evidence="5" type="ORF">PVL29_007528</name>
</gene>
<dbReference type="SUPFAM" id="SSF101233">
    <property type="entry name" value="PWI domain"/>
    <property type="match status" value="1"/>
</dbReference>
<proteinExistence type="predicted"/>
<feature type="compositionally biased region" description="Basic and acidic residues" evidence="3">
    <location>
        <begin position="655"/>
        <end position="704"/>
    </location>
</feature>
<sequence>MSGGFFRGTSADQDTRFSNKQAKLLKSQKFAPELDHLVDVSKVKMDVIRPWIANRVTELLGFEDEVLINFIYGLLDGKDVNGKEVQISLTGFMEKNTGKFMKELWALLLSAQKNASGVPQQFLDAKEEETRRKKVEADRIANEIEKKKEKEIKELEQEKMKKMDGGIDNSKVTNAVLEPISKHMLPMSSNARSKDDKGTEERNGLRGRNRVSRSPHSAGHSPSSPRGTPSRSISKSVSNSGSYLDERHRSRSVSGSPRPRRRSLSSERVHHSPEKLTPRRRHSPPGSLSPSRRRSSYSRRRSTSVSRHRSPSPMRRRLRSPGRRRSLTPVRRRSPRRSPPGRRRSRSPGRRRSRSPGRRRSRSPGRRRSRSPGRRRSRSPGRRRSPSPLRRRSLSPAWRGSPPPLRRRSPTPKRRRSPTYKSPSPVRRWRRRSPTPRHRSPSPVRRRSPIPARRRSPSPFRRRSPSSNGWSSSSPIRHRSPSPVQRKSPKRQRRSPVQSPRERIRTHEKSSPVHRDTLREKVEHDVETRRRPDSLSHRTPISMRSPQRDPKDQNNSRNKVPSLSASPEKSRSRSESPAHIRKSSSSEDRRSPSPYESPVRQTRKRSSPPPKPRQQKPRHESPETSVEEEEYAREDGDHRSRSLEKRSTYPSMVGKQRDSPVKVHSKEEYSPERLSGRRANETRGHSDNTELRKESQKIKSEKASGRVSHHKVLDQQKSPYKDSLLGERQQTSYSGEGYKVDEKKNSHPKDLDHKSDALPKSLVKVGQKNQSGPFDSGSEESDKHRSEGKERRKQKRSDRHEAASDEDSYDSQMDGRKEAKRRKREEKRLRKEERRRRREERRRRREDRRAEKLKGKSRDTVTPPSDFDKNQSDAYVSDGEHASRRAPHSSESEEAESEQKKLEIELRKKALESLRAKRGVGH</sequence>
<evidence type="ECO:0000313" key="5">
    <source>
        <dbReference type="EMBL" id="KAJ9698493.1"/>
    </source>
</evidence>
<feature type="domain" description="PWI" evidence="4">
    <location>
        <begin position="27"/>
        <end position="125"/>
    </location>
</feature>
<reference evidence="5 6" key="1">
    <citation type="journal article" date="2023" name="BMC Biotechnol.">
        <title>Vitis rotundifolia cv Carlos genome sequencing.</title>
        <authorList>
            <person name="Huff M."/>
            <person name="Hulse-Kemp A."/>
            <person name="Scheffler B."/>
            <person name="Youngblood R."/>
            <person name="Simpson S."/>
            <person name="Babiker E."/>
            <person name="Staton M."/>
        </authorList>
    </citation>
    <scope>NUCLEOTIDE SEQUENCE [LARGE SCALE GENOMIC DNA]</scope>
    <source>
        <tissue evidence="5">Leaf</tissue>
    </source>
</reference>
<feature type="compositionally biased region" description="Basic residues" evidence="3">
    <location>
        <begin position="405"/>
        <end position="418"/>
    </location>
</feature>
<evidence type="ECO:0000256" key="3">
    <source>
        <dbReference type="SAM" id="MobiDB-lite"/>
    </source>
</evidence>
<feature type="compositionally biased region" description="Basic and acidic residues" evidence="3">
    <location>
        <begin position="500"/>
        <end position="536"/>
    </location>
</feature>
<evidence type="ECO:0000313" key="6">
    <source>
        <dbReference type="Proteomes" id="UP001168098"/>
    </source>
</evidence>
<dbReference type="InterPro" id="IPR052225">
    <property type="entry name" value="Ser/Arg_repetitive_matrix"/>
</dbReference>
<feature type="compositionally biased region" description="Basic residues" evidence="3">
    <location>
        <begin position="291"/>
        <end position="393"/>
    </location>
</feature>
<feature type="compositionally biased region" description="Basic residues" evidence="3">
    <location>
        <begin position="833"/>
        <end position="846"/>
    </location>
</feature>
<keyword evidence="1" id="KW-0507">mRNA processing</keyword>
<feature type="compositionally biased region" description="Basic and acidic residues" evidence="3">
    <location>
        <begin position="738"/>
        <end position="757"/>
    </location>
</feature>
<organism evidence="5 6">
    <name type="scientific">Vitis rotundifolia</name>
    <name type="common">Muscadine grape</name>
    <dbReference type="NCBI Taxonomy" id="103349"/>
    <lineage>
        <taxon>Eukaryota</taxon>
        <taxon>Viridiplantae</taxon>
        <taxon>Streptophyta</taxon>
        <taxon>Embryophyta</taxon>
        <taxon>Tracheophyta</taxon>
        <taxon>Spermatophyta</taxon>
        <taxon>Magnoliopsida</taxon>
        <taxon>eudicotyledons</taxon>
        <taxon>Gunneridae</taxon>
        <taxon>Pentapetalae</taxon>
        <taxon>rosids</taxon>
        <taxon>Vitales</taxon>
        <taxon>Vitaceae</taxon>
        <taxon>Viteae</taxon>
        <taxon>Vitis</taxon>
    </lineage>
</organism>
<feature type="compositionally biased region" description="Low complexity" evidence="3">
    <location>
        <begin position="214"/>
        <end position="234"/>
    </location>
</feature>
<feature type="compositionally biased region" description="Basic and acidic residues" evidence="3">
    <location>
        <begin position="847"/>
        <end position="859"/>
    </location>
</feature>
<keyword evidence="2" id="KW-0175">Coiled coil</keyword>
<dbReference type="GO" id="GO:0006397">
    <property type="term" value="P:mRNA processing"/>
    <property type="evidence" value="ECO:0007669"/>
    <property type="project" value="UniProtKB-KW"/>
</dbReference>
<dbReference type="AlphaFoldDB" id="A0AA39A020"/>
<keyword evidence="6" id="KW-1185">Reference proteome</keyword>
<feature type="compositionally biased region" description="Basic and acidic residues" evidence="3">
    <location>
        <begin position="568"/>
        <end position="591"/>
    </location>
</feature>
<comment type="caution">
    <text evidence="5">The sequence shown here is derived from an EMBL/GenBank/DDBJ whole genome shotgun (WGS) entry which is preliminary data.</text>
</comment>
<accession>A0AA39A020</accession>
<dbReference type="InterPro" id="IPR036483">
    <property type="entry name" value="PWI_dom_sf"/>
</dbReference>
<evidence type="ECO:0000256" key="2">
    <source>
        <dbReference type="SAM" id="Coils"/>
    </source>
</evidence>
<feature type="compositionally biased region" description="Basic and acidic residues" evidence="3">
    <location>
        <begin position="192"/>
        <end position="204"/>
    </location>
</feature>
<feature type="region of interest" description="Disordered" evidence="3">
    <location>
        <begin position="178"/>
        <end position="901"/>
    </location>
</feature>
<feature type="compositionally biased region" description="Basic and acidic residues" evidence="3">
    <location>
        <begin position="780"/>
        <end position="790"/>
    </location>
</feature>
<evidence type="ECO:0000256" key="1">
    <source>
        <dbReference type="ARBA" id="ARBA00022664"/>
    </source>
</evidence>
<feature type="compositionally biased region" description="Basic and acidic residues" evidence="3">
    <location>
        <begin position="633"/>
        <end position="647"/>
    </location>
</feature>
<dbReference type="SMART" id="SM00311">
    <property type="entry name" value="PWI"/>
    <property type="match status" value="1"/>
</dbReference>
<protein>
    <recommendedName>
        <fullName evidence="4">PWI domain-containing protein</fullName>
    </recommendedName>
</protein>
<feature type="coiled-coil region" evidence="2">
    <location>
        <begin position="123"/>
        <end position="165"/>
    </location>
</feature>
<feature type="compositionally biased region" description="Basic residues" evidence="3">
    <location>
        <begin position="427"/>
        <end position="464"/>
    </location>
</feature>
<name>A0AA39A020_VITRO</name>
<dbReference type="GO" id="GO:0048024">
    <property type="term" value="P:regulation of mRNA splicing, via spliceosome"/>
    <property type="evidence" value="ECO:0007669"/>
    <property type="project" value="TreeGrafter"/>
</dbReference>
<dbReference type="InterPro" id="IPR002483">
    <property type="entry name" value="PWI_dom"/>
</dbReference>
<dbReference type="PROSITE" id="PS51025">
    <property type="entry name" value="PWI"/>
    <property type="match status" value="1"/>
</dbReference>
<dbReference type="EMBL" id="JARBHA010000006">
    <property type="protein sequence ID" value="KAJ9698493.1"/>
    <property type="molecule type" value="Genomic_DNA"/>
</dbReference>
<dbReference type="Proteomes" id="UP001168098">
    <property type="component" value="Unassembled WGS sequence"/>
</dbReference>
<feature type="compositionally biased region" description="Low complexity" evidence="3">
    <location>
        <begin position="465"/>
        <end position="475"/>
    </location>
</feature>